<organism evidence="6 7">
    <name type="scientific">Aromatoleum toluolicum</name>
    <dbReference type="NCBI Taxonomy" id="90060"/>
    <lineage>
        <taxon>Bacteria</taxon>
        <taxon>Pseudomonadati</taxon>
        <taxon>Pseudomonadota</taxon>
        <taxon>Betaproteobacteria</taxon>
        <taxon>Rhodocyclales</taxon>
        <taxon>Rhodocyclaceae</taxon>
        <taxon>Aromatoleum</taxon>
    </lineage>
</organism>
<dbReference type="PANTHER" id="PTHR43701:SF2">
    <property type="entry name" value="MEMBRANE TRANSPORTER PROTEIN YJNA-RELATED"/>
    <property type="match status" value="1"/>
</dbReference>
<keyword evidence="3 5" id="KW-1133">Transmembrane helix</keyword>
<evidence type="ECO:0000256" key="2">
    <source>
        <dbReference type="ARBA" id="ARBA00022692"/>
    </source>
</evidence>
<protein>
    <recommendedName>
        <fullName evidence="5">Probable membrane transporter protein</fullName>
    </recommendedName>
</protein>
<reference evidence="6 7" key="1">
    <citation type="submission" date="2019-12" db="EMBL/GenBank/DDBJ databases">
        <title>Comparative genomics gives insights into the taxonomy of the Azoarcus-Aromatoleum group and reveals separate origins of nif in the plant-associated Azoarcus and non-plant-associated Aromatoleum sub-groups.</title>
        <authorList>
            <person name="Lafos M."/>
            <person name="Maluk M."/>
            <person name="Batista M."/>
            <person name="Junghare M."/>
            <person name="Carmona M."/>
            <person name="Faoro H."/>
            <person name="Cruz L.M."/>
            <person name="Battistoni F."/>
            <person name="De Souza E."/>
            <person name="Pedrosa F."/>
            <person name="Chen W.-M."/>
            <person name="Poole P.S."/>
            <person name="Dixon R.A."/>
            <person name="James E.K."/>
        </authorList>
    </citation>
    <scope>NUCLEOTIDE SEQUENCE [LARGE SCALE GENOMIC DNA]</scope>
    <source>
        <strain evidence="6 7">T</strain>
    </source>
</reference>
<proteinExistence type="inferred from homology"/>
<keyword evidence="4 5" id="KW-0472">Membrane</keyword>
<dbReference type="Pfam" id="PF01925">
    <property type="entry name" value="TauE"/>
    <property type="match status" value="1"/>
</dbReference>
<evidence type="ECO:0000256" key="4">
    <source>
        <dbReference type="ARBA" id="ARBA00023136"/>
    </source>
</evidence>
<feature type="transmembrane region" description="Helical" evidence="5">
    <location>
        <begin position="36"/>
        <end position="59"/>
    </location>
</feature>
<dbReference type="InterPro" id="IPR002781">
    <property type="entry name" value="TM_pro_TauE-like"/>
</dbReference>
<evidence type="ECO:0000256" key="1">
    <source>
        <dbReference type="ARBA" id="ARBA00004141"/>
    </source>
</evidence>
<gene>
    <name evidence="6" type="ORF">GPA27_23175</name>
</gene>
<feature type="transmembrane region" description="Helical" evidence="5">
    <location>
        <begin position="191"/>
        <end position="214"/>
    </location>
</feature>
<evidence type="ECO:0000256" key="5">
    <source>
        <dbReference type="RuleBase" id="RU363041"/>
    </source>
</evidence>
<feature type="transmembrane region" description="Helical" evidence="5">
    <location>
        <begin position="221"/>
        <end position="240"/>
    </location>
</feature>
<comment type="subcellular location">
    <subcellularLocation>
        <location evidence="5">Cell membrane</location>
        <topology evidence="5">Multi-pass membrane protein</topology>
    </subcellularLocation>
    <subcellularLocation>
        <location evidence="1">Membrane</location>
        <topology evidence="1">Multi-pass membrane protein</topology>
    </subcellularLocation>
</comment>
<dbReference type="EMBL" id="WTVS01000070">
    <property type="protein sequence ID" value="NMG00282.1"/>
    <property type="molecule type" value="Genomic_DNA"/>
</dbReference>
<feature type="transmembrane region" description="Helical" evidence="5">
    <location>
        <begin position="66"/>
        <end position="87"/>
    </location>
</feature>
<sequence>MSLGIGLIVGLVLGLTGAGGSIFAVPLLMAGLGYSITQAATVSLLAVAISAAVGTTMAWKHSYVRYRAASLMAAVGVLFAPLGIRVADGMQPNVLALIFALVLAVVAARMFYTAMVSKEDTAVVRSAVAGEGRSSIGRIGSVNPATGRLIWTRPVAITVSLIGAVTGFLSGLLGVGGGFVIVPAIRSTLPLSMHSAVATSLMAIALTSSVTFISGILQGRAAPLATALPFVAGAILGMVLGRRVAPLISGPALQKGFAVTAGIIAVAMAMKARSAL</sequence>
<feature type="transmembrane region" description="Helical" evidence="5">
    <location>
        <begin position="252"/>
        <end position="270"/>
    </location>
</feature>
<feature type="transmembrane region" description="Helical" evidence="5">
    <location>
        <begin position="93"/>
        <end position="112"/>
    </location>
</feature>
<accession>A0ABX1NM25</accession>
<dbReference type="Proteomes" id="UP000634522">
    <property type="component" value="Unassembled WGS sequence"/>
</dbReference>
<evidence type="ECO:0000256" key="3">
    <source>
        <dbReference type="ARBA" id="ARBA00022989"/>
    </source>
</evidence>
<keyword evidence="5" id="KW-1003">Cell membrane</keyword>
<evidence type="ECO:0000313" key="6">
    <source>
        <dbReference type="EMBL" id="NMG00282.1"/>
    </source>
</evidence>
<comment type="caution">
    <text evidence="6">The sequence shown here is derived from an EMBL/GenBank/DDBJ whole genome shotgun (WGS) entry which is preliminary data.</text>
</comment>
<keyword evidence="7" id="KW-1185">Reference proteome</keyword>
<dbReference type="InterPro" id="IPR051598">
    <property type="entry name" value="TSUP/Inactive_protease-like"/>
</dbReference>
<dbReference type="RefSeq" id="WP_169142808.1">
    <property type="nucleotide sequence ID" value="NZ_WTVS01000070.1"/>
</dbReference>
<comment type="similarity">
    <text evidence="5">Belongs to the 4-toluene sulfonate uptake permease (TSUP) (TC 2.A.102) family.</text>
</comment>
<dbReference type="PANTHER" id="PTHR43701">
    <property type="entry name" value="MEMBRANE TRANSPORTER PROTEIN MJ0441-RELATED"/>
    <property type="match status" value="1"/>
</dbReference>
<evidence type="ECO:0000313" key="7">
    <source>
        <dbReference type="Proteomes" id="UP000634522"/>
    </source>
</evidence>
<keyword evidence="2 5" id="KW-0812">Transmembrane</keyword>
<name>A0ABX1NM25_9RHOO</name>
<feature type="transmembrane region" description="Helical" evidence="5">
    <location>
        <begin position="155"/>
        <end position="185"/>
    </location>
</feature>